<dbReference type="GO" id="GO:0004888">
    <property type="term" value="F:transmembrane signaling receptor activity"/>
    <property type="evidence" value="ECO:0007669"/>
    <property type="project" value="InterPro"/>
</dbReference>
<evidence type="ECO:0000313" key="7">
    <source>
        <dbReference type="Proteomes" id="UP000248916"/>
    </source>
</evidence>
<dbReference type="SUPFAM" id="SSF58104">
    <property type="entry name" value="Methyl-accepting chemotaxis protein (MCP) signaling domain"/>
    <property type="match status" value="1"/>
</dbReference>
<evidence type="ECO:0000256" key="1">
    <source>
        <dbReference type="ARBA" id="ARBA00022500"/>
    </source>
</evidence>
<accession>A0A2W7MW14</accession>
<dbReference type="SMART" id="SM00283">
    <property type="entry name" value="MA"/>
    <property type="match status" value="1"/>
</dbReference>
<dbReference type="InterPro" id="IPR004090">
    <property type="entry name" value="Chemotax_Me-accpt_rcpt"/>
</dbReference>
<keyword evidence="4" id="KW-0812">Transmembrane</keyword>
<protein>
    <submittedName>
        <fullName evidence="6">Methyl-accepting chemotaxis protein</fullName>
    </submittedName>
</protein>
<evidence type="ECO:0000259" key="5">
    <source>
        <dbReference type="PROSITE" id="PS50111"/>
    </source>
</evidence>
<keyword evidence="3" id="KW-0807">Transducer</keyword>
<proteinExistence type="inferred from homology"/>
<gene>
    <name evidence="6" type="ORF">LX81_03623</name>
</gene>
<name>A0A2W7MW14_9RHOB</name>
<keyword evidence="4" id="KW-1133">Transmembrane helix</keyword>
<comment type="similarity">
    <text evidence="2">Belongs to the methyl-accepting chemotaxis (MCP) protein family.</text>
</comment>
<dbReference type="Pfam" id="PF00015">
    <property type="entry name" value="MCPsignal"/>
    <property type="match status" value="1"/>
</dbReference>
<keyword evidence="1" id="KW-0145">Chemotaxis</keyword>
<sequence>MTVEALRARLLTFLEAYVYLGIPVILYFAWSSGTSMKLYGGLMLAAAVTASIAIRLHKDTVGRSVMALALVLSPIIMIAAAQGHKLQLDIHFLFMVNIALVAFLFDRAAIVAAYLFVAVHHIGFNFLLPELMYPGGSDWARLIYHAVVWTIETGALLFLVHSLLQVFSDNVRIAESAAAERARNEEMLKKRLELIEDIVFEANASTGAMIEATNSVSADAGSVTAMSDQHLNAARDAVSSASRIETSMQSTLESSQQTNRIAGEAANKAQDTRATVETAIGSMKSIADRIGIIQEIARQTDLLALNAAVEAARAGAHGKGFAVVASEVRKLAERSNTAAREIRELSGECIGVADRAQNMLEDLVPDIMRTSELTRHVVEASREQSEVASGIKFSVKGLEDMINKNAEAADRISGAATEVESLAQKLGTVLSGVDTVAQPDDVATAGSDDGAMRYAA</sequence>
<feature type="domain" description="Methyl-accepting transducer" evidence="5">
    <location>
        <begin position="184"/>
        <end position="420"/>
    </location>
</feature>
<dbReference type="AlphaFoldDB" id="A0A2W7MW14"/>
<evidence type="ECO:0000313" key="6">
    <source>
        <dbReference type="EMBL" id="PZX12365.1"/>
    </source>
</evidence>
<keyword evidence="4" id="KW-0472">Membrane</keyword>
<keyword evidence="7" id="KW-1185">Reference proteome</keyword>
<dbReference type="PANTHER" id="PTHR43531:SF11">
    <property type="entry name" value="METHYL-ACCEPTING CHEMOTAXIS PROTEIN 3"/>
    <property type="match status" value="1"/>
</dbReference>
<dbReference type="InterPro" id="IPR051310">
    <property type="entry name" value="MCP_chemotaxis"/>
</dbReference>
<feature type="transmembrane region" description="Helical" evidence="4">
    <location>
        <begin position="36"/>
        <end position="54"/>
    </location>
</feature>
<evidence type="ECO:0000256" key="2">
    <source>
        <dbReference type="ARBA" id="ARBA00029447"/>
    </source>
</evidence>
<dbReference type="Proteomes" id="UP000248916">
    <property type="component" value="Unassembled WGS sequence"/>
</dbReference>
<dbReference type="EMBL" id="QKZL01000024">
    <property type="protein sequence ID" value="PZX12365.1"/>
    <property type="molecule type" value="Genomic_DNA"/>
</dbReference>
<reference evidence="6 7" key="1">
    <citation type="submission" date="2018-06" db="EMBL/GenBank/DDBJ databases">
        <title>Genomic Encyclopedia of Archaeal and Bacterial Type Strains, Phase II (KMG-II): from individual species to whole genera.</title>
        <authorList>
            <person name="Goeker M."/>
        </authorList>
    </citation>
    <scope>NUCLEOTIDE SEQUENCE [LARGE SCALE GENOMIC DNA]</scope>
    <source>
        <strain evidence="6 7">DSM 22009</strain>
    </source>
</reference>
<dbReference type="GO" id="GO:0007165">
    <property type="term" value="P:signal transduction"/>
    <property type="evidence" value="ECO:0007669"/>
    <property type="project" value="UniProtKB-KW"/>
</dbReference>
<evidence type="ECO:0000256" key="3">
    <source>
        <dbReference type="PROSITE-ProRule" id="PRU00284"/>
    </source>
</evidence>
<feature type="transmembrane region" description="Helical" evidence="4">
    <location>
        <begin position="6"/>
        <end position="29"/>
    </location>
</feature>
<dbReference type="InterPro" id="IPR004089">
    <property type="entry name" value="MCPsignal_dom"/>
</dbReference>
<organism evidence="6 7">
    <name type="scientific">Palleronia aestuarii</name>
    <dbReference type="NCBI Taxonomy" id="568105"/>
    <lineage>
        <taxon>Bacteria</taxon>
        <taxon>Pseudomonadati</taxon>
        <taxon>Pseudomonadota</taxon>
        <taxon>Alphaproteobacteria</taxon>
        <taxon>Rhodobacterales</taxon>
        <taxon>Roseobacteraceae</taxon>
        <taxon>Palleronia</taxon>
    </lineage>
</organism>
<dbReference type="RefSeq" id="WP_170134018.1">
    <property type="nucleotide sequence ID" value="NZ_QKZL01000024.1"/>
</dbReference>
<dbReference type="PROSITE" id="PS50111">
    <property type="entry name" value="CHEMOTAXIS_TRANSDUC_2"/>
    <property type="match status" value="1"/>
</dbReference>
<dbReference type="Gene3D" id="1.10.287.950">
    <property type="entry name" value="Methyl-accepting chemotaxis protein"/>
    <property type="match status" value="1"/>
</dbReference>
<evidence type="ECO:0000256" key="4">
    <source>
        <dbReference type="SAM" id="Phobius"/>
    </source>
</evidence>
<dbReference type="PANTHER" id="PTHR43531">
    <property type="entry name" value="PROTEIN ICFG"/>
    <property type="match status" value="1"/>
</dbReference>
<dbReference type="GO" id="GO:0005886">
    <property type="term" value="C:plasma membrane"/>
    <property type="evidence" value="ECO:0007669"/>
    <property type="project" value="TreeGrafter"/>
</dbReference>
<feature type="transmembrane region" description="Helical" evidence="4">
    <location>
        <begin position="92"/>
        <end position="122"/>
    </location>
</feature>
<dbReference type="PRINTS" id="PR00260">
    <property type="entry name" value="CHEMTRNSDUCR"/>
</dbReference>
<comment type="caution">
    <text evidence="6">The sequence shown here is derived from an EMBL/GenBank/DDBJ whole genome shotgun (WGS) entry which is preliminary data.</text>
</comment>
<feature type="transmembrane region" description="Helical" evidence="4">
    <location>
        <begin position="142"/>
        <end position="164"/>
    </location>
</feature>
<feature type="transmembrane region" description="Helical" evidence="4">
    <location>
        <begin position="60"/>
        <end position="80"/>
    </location>
</feature>
<dbReference type="GO" id="GO:0006935">
    <property type="term" value="P:chemotaxis"/>
    <property type="evidence" value="ECO:0007669"/>
    <property type="project" value="UniProtKB-KW"/>
</dbReference>